<evidence type="ECO:0000313" key="1">
    <source>
        <dbReference type="EMBL" id="AWY04900.1"/>
    </source>
</evidence>
<protein>
    <submittedName>
        <fullName evidence="1">Uncharacterized protein</fullName>
    </submittedName>
</protein>
<dbReference type="EMBL" id="MH271298">
    <property type="protein sequence ID" value="AWY04900.1"/>
    <property type="molecule type" value="Genomic_DNA"/>
</dbReference>
<dbReference type="Proteomes" id="UP000251585">
    <property type="component" value="Segment"/>
</dbReference>
<accession>A0A2Z4Q4Q9</accession>
<organism evidence="1 2">
    <name type="scientific">Microbacterium phage Floof</name>
    <dbReference type="NCBI Taxonomy" id="2201433"/>
    <lineage>
        <taxon>Viruses</taxon>
        <taxon>Duplodnaviria</taxon>
        <taxon>Heunggongvirae</taxon>
        <taxon>Uroviricota</taxon>
        <taxon>Caudoviricetes</taxon>
        <taxon>Casidaviridae</taxon>
        <taxon>Percivalvirus</taxon>
        <taxon>Percivalvirus floof</taxon>
    </lineage>
</organism>
<name>A0A2Z4Q4Q9_9CAUD</name>
<gene>
    <name evidence="1" type="primary">65</name>
    <name evidence="1" type="ORF">PBI_FLOOF_65</name>
</gene>
<sequence length="113" mass="12255">MPNLSVEEAARDHVYHLRHRDLPVHTHGPGDYILTPLLRSLDRAVAAVLEHFTDVGGGVEGITFTYAVLADHAARLPGGAFHEFAGPSDALEQATEALRFDAIPRPETSTPVH</sequence>
<reference evidence="2" key="1">
    <citation type="submission" date="2018-04" db="EMBL/GenBank/DDBJ databases">
        <authorList>
            <person name="Go L.Y."/>
            <person name="Mitchell J.A."/>
        </authorList>
    </citation>
    <scope>NUCLEOTIDE SEQUENCE [LARGE SCALE GENOMIC DNA]</scope>
</reference>
<proteinExistence type="predicted"/>
<keyword evidence="2" id="KW-1185">Reference proteome</keyword>
<evidence type="ECO:0000313" key="2">
    <source>
        <dbReference type="Proteomes" id="UP000251585"/>
    </source>
</evidence>